<evidence type="ECO:0000313" key="7">
    <source>
        <dbReference type="EMBL" id="EMD28647.1"/>
    </source>
</evidence>
<reference evidence="7 9" key="1">
    <citation type="submission" date="2012-10" db="EMBL/GenBank/DDBJ databases">
        <title>Genome assembly of Amycolatopsis azurea DSM 43854.</title>
        <authorList>
            <person name="Khatri I."/>
            <person name="Kaur I."/>
            <person name="Subramanian S."/>
            <person name="Mayilraj S."/>
        </authorList>
    </citation>
    <scope>NUCLEOTIDE SEQUENCE [LARGE SCALE GENOMIC DNA]</scope>
    <source>
        <strain evidence="7 9">DSM 43854</strain>
    </source>
</reference>
<feature type="domain" description="O-methyltransferase dimerisation" evidence="6">
    <location>
        <begin position="32"/>
        <end position="103"/>
    </location>
</feature>
<reference evidence="8 10" key="2">
    <citation type="submission" date="2017-02" db="EMBL/GenBank/DDBJ databases">
        <title>Amycolatopsis azurea DSM 43854 draft genome.</title>
        <authorList>
            <person name="Mayilraj S."/>
        </authorList>
    </citation>
    <scope>NUCLEOTIDE SEQUENCE [LARGE SCALE GENOMIC DNA]</scope>
    <source>
        <strain evidence="8 10">DSM 43854</strain>
    </source>
</reference>
<evidence type="ECO:0000259" key="5">
    <source>
        <dbReference type="Pfam" id="PF00891"/>
    </source>
</evidence>
<dbReference type="InterPro" id="IPR036388">
    <property type="entry name" value="WH-like_DNA-bd_sf"/>
</dbReference>
<dbReference type="EMBL" id="MUXN01000002">
    <property type="protein sequence ID" value="OOC08075.1"/>
    <property type="molecule type" value="Genomic_DNA"/>
</dbReference>
<evidence type="ECO:0000259" key="6">
    <source>
        <dbReference type="Pfam" id="PF08100"/>
    </source>
</evidence>
<dbReference type="CDD" id="cd02440">
    <property type="entry name" value="AdoMet_MTases"/>
    <property type="match status" value="1"/>
</dbReference>
<dbReference type="OrthoDB" id="3804952at2"/>
<dbReference type="Pfam" id="PF08100">
    <property type="entry name" value="Dimerisation"/>
    <property type="match status" value="1"/>
</dbReference>
<keyword evidence="3" id="KW-0949">S-adenosyl-L-methionine</keyword>
<dbReference type="InterPro" id="IPR012967">
    <property type="entry name" value="COMT_dimerisation"/>
</dbReference>
<dbReference type="InterPro" id="IPR001077">
    <property type="entry name" value="COMT_C"/>
</dbReference>
<dbReference type="Gene3D" id="3.40.50.150">
    <property type="entry name" value="Vaccinia Virus protein VP39"/>
    <property type="match status" value="1"/>
</dbReference>
<dbReference type="GO" id="GO:0032259">
    <property type="term" value="P:methylation"/>
    <property type="evidence" value="ECO:0007669"/>
    <property type="project" value="UniProtKB-KW"/>
</dbReference>
<dbReference type="SUPFAM" id="SSF53335">
    <property type="entry name" value="S-adenosyl-L-methionine-dependent methyltransferases"/>
    <property type="match status" value="1"/>
</dbReference>
<dbReference type="InterPro" id="IPR029063">
    <property type="entry name" value="SAM-dependent_MTases_sf"/>
</dbReference>
<dbReference type="GO" id="GO:0046983">
    <property type="term" value="F:protein dimerization activity"/>
    <property type="evidence" value="ECO:0007669"/>
    <property type="project" value="InterPro"/>
</dbReference>
<evidence type="ECO:0000256" key="3">
    <source>
        <dbReference type="ARBA" id="ARBA00022691"/>
    </source>
</evidence>
<comment type="caution">
    <text evidence="7">The sequence shown here is derived from an EMBL/GenBank/DDBJ whole genome shotgun (WGS) entry which is preliminary data.</text>
</comment>
<dbReference type="PROSITE" id="PS51683">
    <property type="entry name" value="SAM_OMT_II"/>
    <property type="match status" value="1"/>
</dbReference>
<dbReference type="SUPFAM" id="SSF46785">
    <property type="entry name" value="Winged helix' DNA-binding domain"/>
    <property type="match status" value="1"/>
</dbReference>
<evidence type="ECO:0000256" key="1">
    <source>
        <dbReference type="ARBA" id="ARBA00022603"/>
    </source>
</evidence>
<evidence type="ECO:0000256" key="4">
    <source>
        <dbReference type="PIRSR" id="PIRSR005739-1"/>
    </source>
</evidence>
<dbReference type="GO" id="GO:0008171">
    <property type="term" value="F:O-methyltransferase activity"/>
    <property type="evidence" value="ECO:0007669"/>
    <property type="project" value="InterPro"/>
</dbReference>
<feature type="active site" description="Proton acceptor" evidence="4">
    <location>
        <position position="263"/>
    </location>
</feature>
<organism evidence="7 9">
    <name type="scientific">Amycolatopsis azurea DSM 43854</name>
    <dbReference type="NCBI Taxonomy" id="1238180"/>
    <lineage>
        <taxon>Bacteria</taxon>
        <taxon>Bacillati</taxon>
        <taxon>Actinomycetota</taxon>
        <taxon>Actinomycetes</taxon>
        <taxon>Pseudonocardiales</taxon>
        <taxon>Pseudonocardiaceae</taxon>
        <taxon>Amycolatopsis</taxon>
    </lineage>
</organism>
<evidence type="ECO:0000313" key="9">
    <source>
        <dbReference type="Proteomes" id="UP000014137"/>
    </source>
</evidence>
<sequence length="363" mass="39184">MHARTTSAPDAAGESERPKNGYLVNPVVEMSGAMIAAQLANVAARLGIADLLKDGPKTVAEVAGATSAHEPSLRRVLRGMACYGLLREAGPERYELTSLGTMLRSDSADQTRSLVMMSCDDSQWQSWGNLLHTVMTGETGFDHAFGMNSFEYYATRPEVAAEFHQTMAENTRAIVPGVLAAYPFDGYSTIVDVGGGSGTLLSEILKALPDTKGVLFDTEHGIRKAGSVLDFAGVADRCAVVAGDFFEAVPRGGDLYLLKDIVHDWDEDRVRRILSCCREALPAHGRLLLLEQMLPAVIDERAGFRTRATIMADLTMLVSTGGRERTETEFADLLAEAGFTLTGTYAVTASNYHLVEARPSTED</sequence>
<dbReference type="PATRIC" id="fig|1238180.3.peg.1629"/>
<dbReference type="Proteomes" id="UP000014137">
    <property type="component" value="Unassembled WGS sequence"/>
</dbReference>
<dbReference type="Proteomes" id="UP000188551">
    <property type="component" value="Unassembled WGS sequence"/>
</dbReference>
<keyword evidence="10" id="KW-1185">Reference proteome</keyword>
<gene>
    <name evidence="8" type="ORF">B0293_04150</name>
    <name evidence="7" type="ORF">C791_0271</name>
</gene>
<evidence type="ECO:0000313" key="8">
    <source>
        <dbReference type="EMBL" id="OOC08075.1"/>
    </source>
</evidence>
<proteinExistence type="predicted"/>
<keyword evidence="1 7" id="KW-0489">Methyltransferase</keyword>
<dbReference type="InterPro" id="IPR036390">
    <property type="entry name" value="WH_DNA-bd_sf"/>
</dbReference>
<accession>M2QS26</accession>
<dbReference type="AlphaFoldDB" id="M2QS26"/>
<dbReference type="PANTHER" id="PTHR43712:SF2">
    <property type="entry name" value="O-METHYLTRANSFERASE CICE"/>
    <property type="match status" value="1"/>
</dbReference>
<evidence type="ECO:0000313" key="10">
    <source>
        <dbReference type="Proteomes" id="UP000188551"/>
    </source>
</evidence>
<dbReference type="InterPro" id="IPR016461">
    <property type="entry name" value="COMT-like"/>
</dbReference>
<protein>
    <submittedName>
        <fullName evidence="7">O-methyltransferase, family 2</fullName>
    </submittedName>
</protein>
<feature type="domain" description="O-methyltransferase C-terminal" evidence="5">
    <location>
        <begin position="127"/>
        <end position="339"/>
    </location>
</feature>
<evidence type="ECO:0000256" key="2">
    <source>
        <dbReference type="ARBA" id="ARBA00022679"/>
    </source>
</evidence>
<keyword evidence="2 7" id="KW-0808">Transferase</keyword>
<dbReference type="Gene3D" id="1.10.287.1350">
    <property type="match status" value="1"/>
</dbReference>
<dbReference type="EMBL" id="ANMG01000010">
    <property type="protein sequence ID" value="EMD28647.1"/>
    <property type="molecule type" value="Genomic_DNA"/>
</dbReference>
<dbReference type="Pfam" id="PF00891">
    <property type="entry name" value="Methyltransf_2"/>
    <property type="match status" value="1"/>
</dbReference>
<name>M2QS26_9PSEU</name>
<dbReference type="RefSeq" id="WP_005153030.1">
    <property type="nucleotide sequence ID" value="NZ_ANMG01000010.1"/>
</dbReference>
<dbReference type="Gene3D" id="1.10.10.10">
    <property type="entry name" value="Winged helix-like DNA-binding domain superfamily/Winged helix DNA-binding domain"/>
    <property type="match status" value="1"/>
</dbReference>
<dbReference type="PANTHER" id="PTHR43712">
    <property type="entry name" value="PUTATIVE (AFU_ORTHOLOGUE AFUA_4G14580)-RELATED"/>
    <property type="match status" value="1"/>
</dbReference>
<dbReference type="PIRSF" id="PIRSF005739">
    <property type="entry name" value="O-mtase"/>
    <property type="match status" value="1"/>
</dbReference>